<proteinExistence type="inferred from homology"/>
<dbReference type="Pfam" id="PF00005">
    <property type="entry name" value="ABC_tran"/>
    <property type="match status" value="1"/>
</dbReference>
<gene>
    <name evidence="6" type="ORF">GCM10007047_18660</name>
</gene>
<dbReference type="InterPro" id="IPR027417">
    <property type="entry name" value="P-loop_NTPase"/>
</dbReference>
<dbReference type="AlphaFoldDB" id="A0A8J3DHD8"/>
<dbReference type="InterPro" id="IPR003439">
    <property type="entry name" value="ABC_transporter-like_ATP-bd"/>
</dbReference>
<dbReference type="GO" id="GO:0005524">
    <property type="term" value="F:ATP binding"/>
    <property type="evidence" value="ECO:0007669"/>
    <property type="project" value="UniProtKB-KW"/>
</dbReference>
<sequence>MPKESSPATPPPAIEVVGLTKRFGRVKAIDGVSFRVEPGQVVGFLGPNGAGKSTTMRILCGLLPASSGIAKICGIPVASNPYESKRHVGYMPEHNPLPEDMRVVEYLRYRARLKEVPMRKVKARVDEAMEICDLQRKARRKVIGSLSKGYRQRVGIADTIVAEPEVIVMDEPTIGLDPHQILSIRNLIDSLRGRMSVIISSHILPEIEKSCDRVIIINQGRIVANGNSSSLRKEFLPQTTYRVRVNLTQMALKKALADVGPDLTFQSAEEREDGFWEHRLLAPSELFLTEPILEALQRIDARIREIARLQPNLEDIFMAATRRSWDETAAPFKGHTRPAMPMPKH</sequence>
<keyword evidence="4 6" id="KW-0067">ATP-binding</keyword>
<evidence type="ECO:0000259" key="5">
    <source>
        <dbReference type="PROSITE" id="PS50893"/>
    </source>
</evidence>
<feature type="domain" description="ABC transporter" evidence="5">
    <location>
        <begin position="14"/>
        <end position="244"/>
    </location>
</feature>
<comment type="caution">
    <text evidence="6">The sequence shown here is derived from an EMBL/GenBank/DDBJ whole genome shotgun (WGS) entry which is preliminary data.</text>
</comment>
<protein>
    <submittedName>
        <fullName evidence="6">Multidrug ABC transporter ATP-binding protein</fullName>
    </submittedName>
</protein>
<dbReference type="SUPFAM" id="SSF52540">
    <property type="entry name" value="P-loop containing nucleoside triphosphate hydrolases"/>
    <property type="match status" value="1"/>
</dbReference>
<reference evidence="6" key="2">
    <citation type="submission" date="2020-09" db="EMBL/GenBank/DDBJ databases">
        <authorList>
            <person name="Sun Q."/>
            <person name="Kim S."/>
        </authorList>
    </citation>
    <scope>NUCLEOTIDE SEQUENCE</scope>
    <source>
        <strain evidence="6">KCTC 12870</strain>
    </source>
</reference>
<accession>A0A8J3DHD8</accession>
<keyword evidence="2" id="KW-0813">Transport</keyword>
<dbReference type="Proteomes" id="UP000642829">
    <property type="component" value="Unassembled WGS sequence"/>
</dbReference>
<evidence type="ECO:0000313" key="6">
    <source>
        <dbReference type="EMBL" id="GHC02375.1"/>
    </source>
</evidence>
<evidence type="ECO:0000256" key="4">
    <source>
        <dbReference type="ARBA" id="ARBA00022840"/>
    </source>
</evidence>
<keyword evidence="7" id="KW-1185">Reference proteome</keyword>
<evidence type="ECO:0000256" key="1">
    <source>
        <dbReference type="ARBA" id="ARBA00005417"/>
    </source>
</evidence>
<organism evidence="6 7">
    <name type="scientific">Cerasicoccus arenae</name>
    <dbReference type="NCBI Taxonomy" id="424488"/>
    <lineage>
        <taxon>Bacteria</taxon>
        <taxon>Pseudomonadati</taxon>
        <taxon>Verrucomicrobiota</taxon>
        <taxon>Opitutia</taxon>
        <taxon>Puniceicoccales</taxon>
        <taxon>Cerasicoccaceae</taxon>
        <taxon>Cerasicoccus</taxon>
    </lineage>
</organism>
<dbReference type="PROSITE" id="PS50893">
    <property type="entry name" value="ABC_TRANSPORTER_2"/>
    <property type="match status" value="1"/>
</dbReference>
<dbReference type="EMBL" id="BMXG01000010">
    <property type="protein sequence ID" value="GHC02375.1"/>
    <property type="molecule type" value="Genomic_DNA"/>
</dbReference>
<dbReference type="CDD" id="cd03230">
    <property type="entry name" value="ABC_DR_subfamily_A"/>
    <property type="match status" value="1"/>
</dbReference>
<dbReference type="SMART" id="SM00382">
    <property type="entry name" value="AAA"/>
    <property type="match status" value="1"/>
</dbReference>
<reference evidence="6" key="1">
    <citation type="journal article" date="2014" name="Int. J. Syst. Evol. Microbiol.">
        <title>Complete genome sequence of Corynebacterium casei LMG S-19264T (=DSM 44701T), isolated from a smear-ripened cheese.</title>
        <authorList>
            <consortium name="US DOE Joint Genome Institute (JGI-PGF)"/>
            <person name="Walter F."/>
            <person name="Albersmeier A."/>
            <person name="Kalinowski J."/>
            <person name="Ruckert C."/>
        </authorList>
    </citation>
    <scope>NUCLEOTIDE SEQUENCE</scope>
    <source>
        <strain evidence="6">KCTC 12870</strain>
    </source>
</reference>
<name>A0A8J3DHD8_9BACT</name>
<evidence type="ECO:0000256" key="2">
    <source>
        <dbReference type="ARBA" id="ARBA00022448"/>
    </source>
</evidence>
<evidence type="ECO:0000256" key="3">
    <source>
        <dbReference type="ARBA" id="ARBA00022741"/>
    </source>
</evidence>
<evidence type="ECO:0000313" key="7">
    <source>
        <dbReference type="Proteomes" id="UP000642829"/>
    </source>
</evidence>
<dbReference type="GO" id="GO:0016887">
    <property type="term" value="F:ATP hydrolysis activity"/>
    <property type="evidence" value="ECO:0007669"/>
    <property type="project" value="InterPro"/>
</dbReference>
<dbReference type="InterPro" id="IPR003593">
    <property type="entry name" value="AAA+_ATPase"/>
</dbReference>
<dbReference type="PANTHER" id="PTHR43335">
    <property type="entry name" value="ABC TRANSPORTER, ATP-BINDING PROTEIN"/>
    <property type="match status" value="1"/>
</dbReference>
<dbReference type="Gene3D" id="3.40.50.300">
    <property type="entry name" value="P-loop containing nucleotide triphosphate hydrolases"/>
    <property type="match status" value="1"/>
</dbReference>
<dbReference type="RefSeq" id="WP_200163292.1">
    <property type="nucleotide sequence ID" value="NZ_BMXG01000010.1"/>
</dbReference>
<keyword evidence="3" id="KW-0547">Nucleotide-binding</keyword>
<dbReference type="PANTHER" id="PTHR43335:SF4">
    <property type="entry name" value="ABC TRANSPORTER, ATP-BINDING PROTEIN"/>
    <property type="match status" value="1"/>
</dbReference>
<comment type="similarity">
    <text evidence="1">Belongs to the ABC transporter superfamily.</text>
</comment>